<dbReference type="InterPro" id="IPR020615">
    <property type="entry name" value="Thiolase_acyl_enz_int_AS"/>
</dbReference>
<feature type="transmembrane region" description="Helical" evidence="9">
    <location>
        <begin position="12"/>
        <end position="30"/>
    </location>
</feature>
<dbReference type="STRING" id="6265.A0A0B2V4G4"/>
<organism evidence="12 13">
    <name type="scientific">Toxocara canis</name>
    <name type="common">Canine roundworm</name>
    <dbReference type="NCBI Taxonomy" id="6265"/>
    <lineage>
        <taxon>Eukaryota</taxon>
        <taxon>Metazoa</taxon>
        <taxon>Ecdysozoa</taxon>
        <taxon>Nematoda</taxon>
        <taxon>Chromadorea</taxon>
        <taxon>Rhabditida</taxon>
        <taxon>Spirurina</taxon>
        <taxon>Ascaridomorpha</taxon>
        <taxon>Ascaridoidea</taxon>
        <taxon>Toxocaridae</taxon>
        <taxon>Toxocara</taxon>
    </lineage>
</organism>
<comment type="caution">
    <text evidence="12">The sequence shown here is derived from an EMBL/GenBank/DDBJ whole genome shotgun (WGS) entry which is preliminary data.</text>
</comment>
<evidence type="ECO:0000256" key="7">
    <source>
        <dbReference type="ARBA" id="ARBA00023136"/>
    </source>
</evidence>
<dbReference type="GO" id="GO:0005739">
    <property type="term" value="C:mitochondrion"/>
    <property type="evidence" value="ECO:0007669"/>
    <property type="project" value="TreeGrafter"/>
</dbReference>
<dbReference type="InterPro" id="IPR020616">
    <property type="entry name" value="Thiolase_N"/>
</dbReference>
<feature type="domain" description="Thiolase C-terminal" evidence="11">
    <location>
        <begin position="588"/>
        <end position="707"/>
    </location>
</feature>
<feature type="transmembrane region" description="Helical" evidence="9">
    <location>
        <begin position="101"/>
        <end position="121"/>
    </location>
</feature>
<dbReference type="Pfam" id="PF00108">
    <property type="entry name" value="Thiolase_N"/>
    <property type="match status" value="1"/>
</dbReference>
<dbReference type="Pfam" id="PF02803">
    <property type="entry name" value="Thiolase_C"/>
    <property type="match status" value="1"/>
</dbReference>
<protein>
    <submittedName>
        <fullName evidence="12">Acetyl-CoA acetyltransferase A, mitochondrial</fullName>
    </submittedName>
</protein>
<dbReference type="NCBIfam" id="TIGR01930">
    <property type="entry name" value="AcCoA-C-Actrans"/>
    <property type="match status" value="1"/>
</dbReference>
<dbReference type="InterPro" id="IPR020617">
    <property type="entry name" value="Thiolase_C"/>
</dbReference>
<reference evidence="12 13" key="1">
    <citation type="submission" date="2014-11" db="EMBL/GenBank/DDBJ databases">
        <title>Genetic blueprint of the zoonotic pathogen Toxocara canis.</title>
        <authorList>
            <person name="Zhu X.-Q."/>
            <person name="Korhonen P.K."/>
            <person name="Cai H."/>
            <person name="Young N.D."/>
            <person name="Nejsum P."/>
            <person name="von Samson-Himmelstjerna G."/>
            <person name="Boag P.R."/>
            <person name="Tan P."/>
            <person name="Li Q."/>
            <person name="Min J."/>
            <person name="Yang Y."/>
            <person name="Wang X."/>
            <person name="Fang X."/>
            <person name="Hall R.S."/>
            <person name="Hofmann A."/>
            <person name="Sternberg P.W."/>
            <person name="Jex A.R."/>
            <person name="Gasser R.B."/>
        </authorList>
    </citation>
    <scope>NUCLEOTIDE SEQUENCE [LARGE SCALE GENOMIC DNA]</scope>
    <source>
        <strain evidence="12">PN_DK_2014</strain>
    </source>
</reference>
<keyword evidence="13" id="KW-1185">Reference proteome</keyword>
<dbReference type="GO" id="GO:0006635">
    <property type="term" value="P:fatty acid beta-oxidation"/>
    <property type="evidence" value="ECO:0007669"/>
    <property type="project" value="TreeGrafter"/>
</dbReference>
<dbReference type="Proteomes" id="UP000031036">
    <property type="component" value="Unassembled WGS sequence"/>
</dbReference>
<dbReference type="PANTHER" id="PTHR18919">
    <property type="entry name" value="ACETYL-COA C-ACYLTRANSFERASE"/>
    <property type="match status" value="1"/>
</dbReference>
<evidence type="ECO:0000259" key="11">
    <source>
        <dbReference type="Pfam" id="PF02803"/>
    </source>
</evidence>
<dbReference type="SUPFAM" id="SSF53901">
    <property type="entry name" value="Thiolase-like"/>
    <property type="match status" value="2"/>
</dbReference>
<evidence type="ECO:0000256" key="9">
    <source>
        <dbReference type="SAM" id="Phobius"/>
    </source>
</evidence>
<evidence type="ECO:0000256" key="3">
    <source>
        <dbReference type="ARBA" id="ARBA00010982"/>
    </source>
</evidence>
<dbReference type="PROSITE" id="PS00099">
    <property type="entry name" value="THIOLASE_3"/>
    <property type="match status" value="1"/>
</dbReference>
<dbReference type="InterPro" id="IPR016039">
    <property type="entry name" value="Thiolase-like"/>
</dbReference>
<evidence type="ECO:0000313" key="12">
    <source>
        <dbReference type="EMBL" id="KHN76342.1"/>
    </source>
</evidence>
<dbReference type="InterPro" id="IPR019408">
    <property type="entry name" value="7TM_GPCR_serpentine_rcpt_Srab"/>
</dbReference>
<name>A0A0B2V4G4_TOXCA</name>
<keyword evidence="6 9" id="KW-1133">Transmembrane helix</keyword>
<evidence type="ECO:0000256" key="1">
    <source>
        <dbReference type="ARBA" id="ARBA00004141"/>
    </source>
</evidence>
<dbReference type="AlphaFoldDB" id="A0A0B2V4G4"/>
<dbReference type="Pfam" id="PF10292">
    <property type="entry name" value="7TM_GPCR_Srab"/>
    <property type="match status" value="1"/>
</dbReference>
<evidence type="ECO:0000256" key="6">
    <source>
        <dbReference type="ARBA" id="ARBA00022989"/>
    </source>
</evidence>
<feature type="transmembrane region" description="Helical" evidence="9">
    <location>
        <begin position="50"/>
        <end position="72"/>
    </location>
</feature>
<evidence type="ECO:0000256" key="2">
    <source>
        <dbReference type="ARBA" id="ARBA00005189"/>
    </source>
</evidence>
<proteinExistence type="inferred from homology"/>
<dbReference type="InterPro" id="IPR002155">
    <property type="entry name" value="Thiolase"/>
</dbReference>
<dbReference type="GO" id="GO:0016020">
    <property type="term" value="C:membrane"/>
    <property type="evidence" value="ECO:0007669"/>
    <property type="project" value="UniProtKB-SubCell"/>
</dbReference>
<dbReference type="InterPro" id="IPR020610">
    <property type="entry name" value="Thiolase_AS"/>
</dbReference>
<evidence type="ECO:0000259" key="10">
    <source>
        <dbReference type="Pfam" id="PF00108"/>
    </source>
</evidence>
<keyword evidence="5 9" id="KW-0812">Transmembrane</keyword>
<dbReference type="OrthoDB" id="5404651at2759"/>
<keyword evidence="4 12" id="KW-0808">Transferase</keyword>
<evidence type="ECO:0000256" key="4">
    <source>
        <dbReference type="ARBA" id="ARBA00022679"/>
    </source>
</evidence>
<feature type="transmembrane region" description="Helical" evidence="9">
    <location>
        <begin position="167"/>
        <end position="195"/>
    </location>
</feature>
<evidence type="ECO:0000313" key="13">
    <source>
        <dbReference type="Proteomes" id="UP000031036"/>
    </source>
</evidence>
<comment type="pathway">
    <text evidence="2">Lipid metabolism.</text>
</comment>
<feature type="transmembrane region" description="Helical" evidence="9">
    <location>
        <begin position="226"/>
        <end position="249"/>
    </location>
</feature>
<feature type="transmembrane region" description="Helical" evidence="9">
    <location>
        <begin position="142"/>
        <end position="161"/>
    </location>
</feature>
<evidence type="ECO:0000256" key="5">
    <source>
        <dbReference type="ARBA" id="ARBA00022692"/>
    </source>
</evidence>
<dbReference type="Gene3D" id="3.40.47.10">
    <property type="match status" value="2"/>
</dbReference>
<dbReference type="GO" id="GO:0003985">
    <property type="term" value="F:acetyl-CoA C-acetyltransferase activity"/>
    <property type="evidence" value="ECO:0007669"/>
    <property type="project" value="TreeGrafter"/>
</dbReference>
<evidence type="ECO:0000256" key="8">
    <source>
        <dbReference type="ARBA" id="ARBA00023315"/>
    </source>
</evidence>
<dbReference type="PROSITE" id="PS00737">
    <property type="entry name" value="THIOLASE_2"/>
    <property type="match status" value="1"/>
</dbReference>
<accession>A0A0B2V4G4</accession>
<dbReference type="EMBL" id="JPKZ01002528">
    <property type="protein sequence ID" value="KHN76342.1"/>
    <property type="molecule type" value="Genomic_DNA"/>
</dbReference>
<keyword evidence="7 9" id="KW-0472">Membrane</keyword>
<dbReference type="PANTHER" id="PTHR18919:SF133">
    <property type="entry name" value="ACETYL-COA C-ACETYLTRANSFERASE"/>
    <property type="match status" value="1"/>
</dbReference>
<dbReference type="PROSITE" id="PS00098">
    <property type="entry name" value="THIOLASE_1"/>
    <property type="match status" value="1"/>
</dbReference>
<keyword evidence="8" id="KW-0012">Acyltransferase</keyword>
<gene>
    <name evidence="12" type="primary">acat1-a</name>
    <name evidence="12" type="ORF">Tcan_09943</name>
</gene>
<comment type="subcellular location">
    <subcellularLocation>
        <location evidence="1">Membrane</location>
        <topology evidence="1">Multi-pass membrane protein</topology>
    </subcellularLocation>
</comment>
<dbReference type="CDD" id="cd00751">
    <property type="entry name" value="thiolase"/>
    <property type="match status" value="1"/>
</dbReference>
<feature type="domain" description="Thiolase N-terminal" evidence="10">
    <location>
        <begin position="322"/>
        <end position="578"/>
    </location>
</feature>
<dbReference type="InterPro" id="IPR020613">
    <property type="entry name" value="Thiolase_CS"/>
</dbReference>
<sequence length="708" mass="76695">MPTSLNVTIYVAHHLARILLSVVGIVLIVATIKKELSRRIYHRNAKMLLVLHYVCVICSAVGVLITSSVSLWPYMFLTVTATATVKEQSGSHSYPVTRSPLNYIFVFGNNAAIIAFISLAVERSWSTINAKRYENSKSVIGITLSICSVTIGILSILLLIFSPPQYFLVVAAVILYTLAIVEVINIFIFITLYLYNVRWKRHRATSFATLSHKYQVEENVASVTNLLPIALVHTLCNLVTCIATAFLIMTRNTQLLPKTYADFIPLYYILLPILVRRKHSAGFTKRTFDGILIQTFNSIPNQFQYELINIESVLTTESVLDVYILSAVRTPIASFRSTLAPLSAVDLGIVVVKEVIDRSKLPASVVEETVVGNVLSAGLGQNIARQISIASGIPKTSQCVTVNKVCSSSMKAIIMGAQAIQVGYRNVVVAAGAESMSNAPFYLPRGEIPYGGIQLMDGVQHDGLTDAIENKAMGLCAEKTVKEYEFTREQLDAYAIESYRRAERSWQGKLFEKEVVSVSVPQRRGPAVVLSEDEEFNRLIVSKVPTLNPAFLKDGSGTITAANASSINDGAAACMLVSGELVLERHVEPMAKIIGYAEAGVEPVDFTVAPVLAVKQLLSKAGVDAEAIALWEINEAFAVTALAFIKEFRLNSACVNVRGGAVALGHPLGASGARIVVTLLHSLNSGELGVAAICNGGGEASAILVEKL</sequence>
<comment type="similarity">
    <text evidence="3">Belongs to the thiolase-like superfamily. Thiolase family.</text>
</comment>